<dbReference type="GeneTree" id="ENSGT00940000174723"/>
<proteinExistence type="predicted"/>
<dbReference type="GO" id="GO:0045893">
    <property type="term" value="P:positive regulation of DNA-templated transcription"/>
    <property type="evidence" value="ECO:0007669"/>
    <property type="project" value="TreeGrafter"/>
</dbReference>
<dbReference type="InterPro" id="IPR026095">
    <property type="entry name" value="Myb/SANT-like_DNA-bd_dom_prot"/>
</dbReference>
<dbReference type="Ensembl" id="ENSPNYT00000012659.1">
    <property type="protein sequence ID" value="ENSPNYP00000012356.1"/>
    <property type="gene ID" value="ENSPNYG00000009372.1"/>
</dbReference>
<accession>A0A3B4FSV4</accession>
<evidence type="ECO:0000313" key="2">
    <source>
        <dbReference type="Ensembl" id="ENSPNYP00000012356.1"/>
    </source>
</evidence>
<organism evidence="2">
    <name type="scientific">Pundamilia nyererei</name>
    <dbReference type="NCBI Taxonomy" id="303518"/>
    <lineage>
        <taxon>Eukaryota</taxon>
        <taxon>Metazoa</taxon>
        <taxon>Chordata</taxon>
        <taxon>Craniata</taxon>
        <taxon>Vertebrata</taxon>
        <taxon>Euteleostomi</taxon>
        <taxon>Actinopterygii</taxon>
        <taxon>Neopterygii</taxon>
        <taxon>Teleostei</taxon>
        <taxon>Neoteleostei</taxon>
        <taxon>Acanthomorphata</taxon>
        <taxon>Ovalentaria</taxon>
        <taxon>Cichlomorphae</taxon>
        <taxon>Cichliformes</taxon>
        <taxon>Cichlidae</taxon>
        <taxon>African cichlids</taxon>
        <taxon>Pseudocrenilabrinae</taxon>
        <taxon>Haplochromini</taxon>
        <taxon>Pundamilia</taxon>
    </lineage>
</organism>
<dbReference type="PANTHER" id="PTHR22666:SF3">
    <property type="entry name" value="MYB_SANT-LIKE DNA-BINDING DOMAIN-CONTAINING PROTEIN 1"/>
    <property type="match status" value="1"/>
</dbReference>
<dbReference type="GO" id="GO:0016604">
    <property type="term" value="C:nuclear body"/>
    <property type="evidence" value="ECO:0007669"/>
    <property type="project" value="TreeGrafter"/>
</dbReference>
<feature type="domain" description="Myb/SANT-like DNA-binding" evidence="1">
    <location>
        <begin position="10"/>
        <end position="91"/>
    </location>
</feature>
<dbReference type="PANTHER" id="PTHR22666">
    <property type="entry name" value="MYB_SANT-LIKE DNA-BINDING DOMAIN-CONTAINING PROTEIN 1"/>
    <property type="match status" value="1"/>
</dbReference>
<name>A0A3B4FSV4_9CICH</name>
<sequence length="159" mass="17636">KDSGPGTASSKEVQALLTLWANPEVQRELLLNVRNNKVYTCLSSKLALLGFNKAPKKCREKIKKLKQEYKRIKNGQYRGGSSSVWFAIMDEVLSSQALTAKRSQTVQNSSTVHSLATAQWLSSAPSLTEECARLILEPDQLKALLNFHQQQSGNASKCE</sequence>
<reference evidence="2" key="1">
    <citation type="submission" date="2023-09" db="UniProtKB">
        <authorList>
            <consortium name="Ensembl"/>
        </authorList>
    </citation>
    <scope>IDENTIFICATION</scope>
</reference>
<dbReference type="Gene3D" id="1.10.10.60">
    <property type="entry name" value="Homeodomain-like"/>
    <property type="match status" value="1"/>
</dbReference>
<evidence type="ECO:0000259" key="1">
    <source>
        <dbReference type="Pfam" id="PF13837"/>
    </source>
</evidence>
<protein>
    <recommendedName>
        <fullName evidence="1">Myb/SANT-like DNA-binding domain-containing protein</fullName>
    </recommendedName>
</protein>
<dbReference type="AlphaFoldDB" id="A0A3B4FSV4"/>
<dbReference type="InterPro" id="IPR044822">
    <property type="entry name" value="Myb_DNA-bind_4"/>
</dbReference>
<dbReference type="Pfam" id="PF13837">
    <property type="entry name" value="Myb_DNA-bind_4"/>
    <property type="match status" value="1"/>
</dbReference>